<accession>A0A561WAU6</accession>
<organism evidence="1 2">
    <name type="scientific">Actinoplanes teichomyceticus</name>
    <dbReference type="NCBI Taxonomy" id="1867"/>
    <lineage>
        <taxon>Bacteria</taxon>
        <taxon>Bacillati</taxon>
        <taxon>Actinomycetota</taxon>
        <taxon>Actinomycetes</taxon>
        <taxon>Micromonosporales</taxon>
        <taxon>Micromonosporaceae</taxon>
        <taxon>Actinoplanes</taxon>
    </lineage>
</organism>
<comment type="caution">
    <text evidence="1">The sequence shown here is derived from an EMBL/GenBank/DDBJ whole genome shotgun (WGS) entry which is preliminary data.</text>
</comment>
<dbReference type="EMBL" id="VIWY01000003">
    <property type="protein sequence ID" value="TWG20982.1"/>
    <property type="molecule type" value="Genomic_DNA"/>
</dbReference>
<dbReference type="AlphaFoldDB" id="A0A561WAU6"/>
<evidence type="ECO:0000313" key="2">
    <source>
        <dbReference type="Proteomes" id="UP000320239"/>
    </source>
</evidence>
<sequence>MQPQHSFVYEENTSGAMYGYCPRCKRYEDECLPNEFHGPIPCVEPPPPAVRPKQPSWWSRIRGVIAPR</sequence>
<dbReference type="Proteomes" id="UP000320239">
    <property type="component" value="Unassembled WGS sequence"/>
</dbReference>
<evidence type="ECO:0000313" key="1">
    <source>
        <dbReference type="EMBL" id="TWG20982.1"/>
    </source>
</evidence>
<protein>
    <submittedName>
        <fullName evidence="1">Uncharacterized protein</fullName>
    </submittedName>
</protein>
<proteinExistence type="predicted"/>
<gene>
    <name evidence="1" type="ORF">FHX34_103511</name>
</gene>
<reference evidence="1 2" key="1">
    <citation type="submission" date="2019-06" db="EMBL/GenBank/DDBJ databases">
        <title>Sequencing the genomes of 1000 actinobacteria strains.</title>
        <authorList>
            <person name="Klenk H.-P."/>
        </authorList>
    </citation>
    <scope>NUCLEOTIDE SEQUENCE [LARGE SCALE GENOMIC DNA]</scope>
    <source>
        <strain evidence="1 2">DSM 43866</strain>
    </source>
</reference>
<name>A0A561WAU6_ACTTI</name>
<keyword evidence="2" id="KW-1185">Reference proteome</keyword>